<dbReference type="PANTHER" id="PTHR46152">
    <property type="entry name" value="NF-KAPPA-B INHIBITOR-INTERACTING RAS-LIKE PROTEIN"/>
    <property type="match status" value="1"/>
</dbReference>
<dbReference type="InterPro" id="IPR042227">
    <property type="entry name" value="KBRS"/>
</dbReference>
<evidence type="ECO:0000256" key="2">
    <source>
        <dbReference type="ARBA" id="ARBA00022741"/>
    </source>
</evidence>
<dbReference type="PANTHER" id="PTHR46152:SF3">
    <property type="entry name" value="NF-KAPPA-B INHIBITOR-INTERACTING RAS-LIKE PROTEIN"/>
    <property type="match status" value="1"/>
</dbReference>
<organism evidence="4 5">
    <name type="scientific">Ceutorhynchus assimilis</name>
    <name type="common">cabbage seed weevil</name>
    <dbReference type="NCBI Taxonomy" id="467358"/>
    <lineage>
        <taxon>Eukaryota</taxon>
        <taxon>Metazoa</taxon>
        <taxon>Ecdysozoa</taxon>
        <taxon>Arthropoda</taxon>
        <taxon>Hexapoda</taxon>
        <taxon>Insecta</taxon>
        <taxon>Pterygota</taxon>
        <taxon>Neoptera</taxon>
        <taxon>Endopterygota</taxon>
        <taxon>Coleoptera</taxon>
        <taxon>Polyphaga</taxon>
        <taxon>Cucujiformia</taxon>
        <taxon>Curculionidae</taxon>
        <taxon>Ceutorhynchinae</taxon>
        <taxon>Ceutorhynchus</taxon>
    </lineage>
</organism>
<dbReference type="SMART" id="SM00173">
    <property type="entry name" value="RAS"/>
    <property type="match status" value="1"/>
</dbReference>
<proteinExistence type="inferred from homology"/>
<dbReference type="InterPro" id="IPR001806">
    <property type="entry name" value="Small_GTPase"/>
</dbReference>
<dbReference type="Gene3D" id="3.40.50.300">
    <property type="entry name" value="P-loop containing nucleotide triphosphate hydrolases"/>
    <property type="match status" value="1"/>
</dbReference>
<evidence type="ECO:0008006" key="6">
    <source>
        <dbReference type="Google" id="ProtNLM"/>
    </source>
</evidence>
<sequence>MGKTTKVVVCGMKGVGKTAILEQVIYGNITSQSELHPTIEDIYVANIESDKGAREKVRFYDTAGIEYSQTATANGTTGQQLLRHYLVLADGYVLVYDTDKINSVDVLMSIKKDVDKNKDKKEVTIIVIGNKTKETDSAESQSVINKATDWCNREKLRHFTASAMQRSSLYEPFVYITSKLNPPPSKSTFTPLSMGRKVEQWDLVGNNNHFSNNLYVSS</sequence>
<evidence type="ECO:0000256" key="1">
    <source>
        <dbReference type="ARBA" id="ARBA00008094"/>
    </source>
</evidence>
<dbReference type="OrthoDB" id="10002389at2759"/>
<keyword evidence="3" id="KW-0342">GTP-binding</keyword>
<protein>
    <recommendedName>
        <fullName evidence="6">NF-kappa-B inhibitor-interacting Ras-like protein</fullName>
    </recommendedName>
</protein>
<dbReference type="GO" id="GO:0005525">
    <property type="term" value="F:GTP binding"/>
    <property type="evidence" value="ECO:0007669"/>
    <property type="project" value="UniProtKB-KW"/>
</dbReference>
<dbReference type="AlphaFoldDB" id="A0A9N9QM66"/>
<dbReference type="Proteomes" id="UP001152799">
    <property type="component" value="Chromosome 2"/>
</dbReference>
<dbReference type="SUPFAM" id="SSF52540">
    <property type="entry name" value="P-loop containing nucleoside triphosphate hydrolases"/>
    <property type="match status" value="1"/>
</dbReference>
<dbReference type="GO" id="GO:0032484">
    <property type="term" value="P:Ral protein signal transduction"/>
    <property type="evidence" value="ECO:0007669"/>
    <property type="project" value="TreeGrafter"/>
</dbReference>
<dbReference type="PROSITE" id="PS51419">
    <property type="entry name" value="RAB"/>
    <property type="match status" value="1"/>
</dbReference>
<dbReference type="GO" id="GO:0032794">
    <property type="term" value="F:GTPase activating protein binding"/>
    <property type="evidence" value="ECO:0007669"/>
    <property type="project" value="TreeGrafter"/>
</dbReference>
<dbReference type="PRINTS" id="PR00449">
    <property type="entry name" value="RASTRNSFRMNG"/>
</dbReference>
<dbReference type="GO" id="GO:0043124">
    <property type="term" value="P:negative regulation of canonical NF-kappaB signal transduction"/>
    <property type="evidence" value="ECO:0007669"/>
    <property type="project" value="InterPro"/>
</dbReference>
<dbReference type="CDD" id="cd00882">
    <property type="entry name" value="Ras_like_GTPase"/>
    <property type="match status" value="1"/>
</dbReference>
<name>A0A9N9QM66_9CUCU</name>
<evidence type="ECO:0000256" key="3">
    <source>
        <dbReference type="ARBA" id="ARBA00023134"/>
    </source>
</evidence>
<dbReference type="Pfam" id="PF00071">
    <property type="entry name" value="Ras"/>
    <property type="match status" value="1"/>
</dbReference>
<accession>A0A9N9QM66</accession>
<gene>
    <name evidence="4" type="ORF">CEUTPL_LOCUS5403</name>
</gene>
<keyword evidence="2" id="KW-0547">Nucleotide-binding</keyword>
<evidence type="ECO:0000313" key="4">
    <source>
        <dbReference type="EMBL" id="CAG9764773.1"/>
    </source>
</evidence>
<dbReference type="InterPro" id="IPR005225">
    <property type="entry name" value="Small_GTP-bd"/>
</dbReference>
<dbReference type="InterPro" id="IPR027417">
    <property type="entry name" value="P-loop_NTPase"/>
</dbReference>
<comment type="similarity">
    <text evidence="1">Belongs to the small GTPase superfamily. Ras family. KappaB-Ras subfamily.</text>
</comment>
<dbReference type="EMBL" id="OU892278">
    <property type="protein sequence ID" value="CAG9764773.1"/>
    <property type="molecule type" value="Genomic_DNA"/>
</dbReference>
<dbReference type="SMART" id="SM00175">
    <property type="entry name" value="RAB"/>
    <property type="match status" value="1"/>
</dbReference>
<dbReference type="NCBIfam" id="TIGR00231">
    <property type="entry name" value="small_GTP"/>
    <property type="match status" value="1"/>
</dbReference>
<reference evidence="4" key="1">
    <citation type="submission" date="2022-01" db="EMBL/GenBank/DDBJ databases">
        <authorList>
            <person name="King R."/>
        </authorList>
    </citation>
    <scope>NUCLEOTIDE SEQUENCE</scope>
</reference>
<dbReference type="GO" id="GO:0003924">
    <property type="term" value="F:GTPase activity"/>
    <property type="evidence" value="ECO:0007669"/>
    <property type="project" value="InterPro"/>
</dbReference>
<evidence type="ECO:0000313" key="5">
    <source>
        <dbReference type="Proteomes" id="UP001152799"/>
    </source>
</evidence>
<keyword evidence="5" id="KW-1185">Reference proteome</keyword>